<gene>
    <name evidence="2" type="ORF">BJ095_11578</name>
</gene>
<proteinExistence type="predicted"/>
<keyword evidence="3" id="KW-1185">Reference proteome</keyword>
<accession>A0A318TS04</accession>
<dbReference type="RefSeq" id="WP_107935374.1">
    <property type="nucleotide sequence ID" value="NZ_PYWJ01000017.1"/>
</dbReference>
<reference evidence="2 3" key="1">
    <citation type="submission" date="2018-06" db="EMBL/GenBank/DDBJ databases">
        <title>Genomic Encyclopedia of Archaeal and Bacterial Type Strains, Phase II (KMG-II): from individual species to whole genera.</title>
        <authorList>
            <person name="Goeker M."/>
        </authorList>
    </citation>
    <scope>NUCLEOTIDE SEQUENCE [LARGE SCALE GENOMIC DNA]</scope>
    <source>
        <strain evidence="2 3">KACC 16626</strain>
    </source>
</reference>
<evidence type="ECO:0000313" key="2">
    <source>
        <dbReference type="EMBL" id="PYF05808.1"/>
    </source>
</evidence>
<organism evidence="2 3">
    <name type="scientific">Ureibacillus chungkukjangi</name>
    <dbReference type="NCBI Taxonomy" id="1202712"/>
    <lineage>
        <taxon>Bacteria</taxon>
        <taxon>Bacillati</taxon>
        <taxon>Bacillota</taxon>
        <taxon>Bacilli</taxon>
        <taxon>Bacillales</taxon>
        <taxon>Caryophanaceae</taxon>
        <taxon>Ureibacillus</taxon>
    </lineage>
</organism>
<feature type="compositionally biased region" description="Basic and acidic residues" evidence="1">
    <location>
        <begin position="36"/>
        <end position="60"/>
    </location>
</feature>
<evidence type="ECO:0000313" key="3">
    <source>
        <dbReference type="Proteomes" id="UP000247416"/>
    </source>
</evidence>
<sequence>MIVLSDKQRQCPKRSGIIKNGKREAVSVPQKKRNHQEREERSSVSSPKEAESLRTGRDKPCQFPKSSGIIKNGKREDVSVPQKQQNPQEREETRRVSSPKAAESSRTGRDKPTQFPKNSRILKNGKRQADSIPQNSGILKNGKREAVSVPQKQWNH</sequence>
<name>A0A318TS04_9BACL</name>
<dbReference type="AlphaFoldDB" id="A0A318TS04"/>
<feature type="region of interest" description="Disordered" evidence="1">
    <location>
        <begin position="1"/>
        <end position="156"/>
    </location>
</feature>
<dbReference type="EMBL" id="QJTJ01000015">
    <property type="protein sequence ID" value="PYF05808.1"/>
    <property type="molecule type" value="Genomic_DNA"/>
</dbReference>
<comment type="caution">
    <text evidence="2">The sequence shown here is derived from an EMBL/GenBank/DDBJ whole genome shotgun (WGS) entry which is preliminary data.</text>
</comment>
<evidence type="ECO:0000256" key="1">
    <source>
        <dbReference type="SAM" id="MobiDB-lite"/>
    </source>
</evidence>
<dbReference type="Proteomes" id="UP000247416">
    <property type="component" value="Unassembled WGS sequence"/>
</dbReference>
<protein>
    <submittedName>
        <fullName evidence="2">Uncharacterized protein</fullName>
    </submittedName>
</protein>